<organism evidence="3 4">
    <name type="scientific">Pseudazoarcus pumilus</name>
    <dbReference type="NCBI Taxonomy" id="2067960"/>
    <lineage>
        <taxon>Bacteria</taxon>
        <taxon>Pseudomonadati</taxon>
        <taxon>Pseudomonadota</taxon>
        <taxon>Betaproteobacteria</taxon>
        <taxon>Rhodocyclales</taxon>
        <taxon>Zoogloeaceae</taxon>
        <taxon>Pseudazoarcus</taxon>
    </lineage>
</organism>
<sequence>MSFDPGPYRRQAGTPGVKPPGLLAKAFAVVAAVTIAIVALMFSVVVFAIALAVGVIVWGWLWWKMRALRKQMESDPQFQEMRRRAQGRSSETGASGDVIEGVVIREVDEDSDRR</sequence>
<keyword evidence="4" id="KW-1185">Reference proteome</keyword>
<dbReference type="Proteomes" id="UP000242205">
    <property type="component" value="Chromosome"/>
</dbReference>
<dbReference type="OrthoDB" id="8527801at2"/>
<keyword evidence="2" id="KW-0472">Membrane</keyword>
<proteinExistence type="predicted"/>
<reference evidence="3 4" key="1">
    <citation type="submission" date="2018-01" db="EMBL/GenBank/DDBJ databases">
        <authorList>
            <person name="Fu G.-Y."/>
        </authorList>
    </citation>
    <scope>NUCLEOTIDE SEQUENCE [LARGE SCALE GENOMIC DNA]</scope>
    <source>
        <strain evidence="3 4">SY39</strain>
    </source>
</reference>
<feature type="region of interest" description="Disordered" evidence="1">
    <location>
        <begin position="73"/>
        <end position="114"/>
    </location>
</feature>
<evidence type="ECO:0000256" key="1">
    <source>
        <dbReference type="SAM" id="MobiDB-lite"/>
    </source>
</evidence>
<feature type="transmembrane region" description="Helical" evidence="2">
    <location>
        <begin position="29"/>
        <end position="62"/>
    </location>
</feature>
<dbReference type="KEGG" id="atw:C0099_10475"/>
<evidence type="ECO:0000256" key="2">
    <source>
        <dbReference type="SAM" id="Phobius"/>
    </source>
</evidence>
<feature type="compositionally biased region" description="Basic and acidic residues" evidence="1">
    <location>
        <begin position="103"/>
        <end position="114"/>
    </location>
</feature>
<evidence type="ECO:0000313" key="4">
    <source>
        <dbReference type="Proteomes" id="UP000242205"/>
    </source>
</evidence>
<gene>
    <name evidence="3" type="ORF">C0099_10475</name>
</gene>
<dbReference type="RefSeq" id="WP_102247364.1">
    <property type="nucleotide sequence ID" value="NZ_CP025682.1"/>
</dbReference>
<dbReference type="EMBL" id="CP025682">
    <property type="protein sequence ID" value="AUN95315.1"/>
    <property type="molecule type" value="Genomic_DNA"/>
</dbReference>
<protein>
    <submittedName>
        <fullName evidence="3">Uncharacterized protein</fullName>
    </submittedName>
</protein>
<evidence type="ECO:0000313" key="3">
    <source>
        <dbReference type="EMBL" id="AUN95315.1"/>
    </source>
</evidence>
<keyword evidence="2" id="KW-0812">Transmembrane</keyword>
<name>A0A2I6S7T4_9RHOO</name>
<accession>A0A2I6S7T4</accession>
<dbReference type="AlphaFoldDB" id="A0A2I6S7T4"/>
<keyword evidence="2" id="KW-1133">Transmembrane helix</keyword>